<dbReference type="EMBL" id="JACIHP010000008">
    <property type="protein sequence ID" value="MBB4493121.1"/>
    <property type="molecule type" value="Genomic_DNA"/>
</dbReference>
<accession>A0ABR6JDZ8</accession>
<keyword evidence="2" id="KW-1185">Reference proteome</keyword>
<organism evidence="1 2">
    <name type="scientific">Agrobacterium radiobacter</name>
    <dbReference type="NCBI Taxonomy" id="362"/>
    <lineage>
        <taxon>Bacteria</taxon>
        <taxon>Pseudomonadati</taxon>
        <taxon>Pseudomonadota</taxon>
        <taxon>Alphaproteobacteria</taxon>
        <taxon>Hyphomicrobiales</taxon>
        <taxon>Rhizobiaceae</taxon>
        <taxon>Rhizobium/Agrobacterium group</taxon>
        <taxon>Agrobacterium</taxon>
        <taxon>Agrobacterium tumefaciens complex</taxon>
    </lineage>
</organism>
<name>A0ABR6JDZ8_AGRRD</name>
<dbReference type="RefSeq" id="WP_183229538.1">
    <property type="nucleotide sequence ID" value="NZ_JACIGS010000008.1"/>
</dbReference>
<proteinExistence type="predicted"/>
<evidence type="ECO:0000313" key="2">
    <source>
        <dbReference type="Proteomes" id="UP000534590"/>
    </source>
</evidence>
<evidence type="ECO:0000313" key="1">
    <source>
        <dbReference type="EMBL" id="MBB4493121.1"/>
    </source>
</evidence>
<sequence length="137" mass="15015">MKTKGRRRAIVAVARKIAVCSIACGLTAQNSGSDRRLQHELRQPKIPILAGSSHADDGMDEADYDCRASSASQSKALQTLIHACVQWLQTKPSHQTAKRSVTRVNDQAVKDRKKELDPNARLEKRSLGMISSGFAFA</sequence>
<comment type="caution">
    <text evidence="1">The sequence shown here is derived from an EMBL/GenBank/DDBJ whole genome shotgun (WGS) entry which is preliminary data.</text>
</comment>
<gene>
    <name evidence="1" type="ORF">GGE40_004973</name>
</gene>
<dbReference type="Proteomes" id="UP000534590">
    <property type="component" value="Unassembled WGS sequence"/>
</dbReference>
<reference evidence="1 2" key="1">
    <citation type="submission" date="2020-08" db="EMBL/GenBank/DDBJ databases">
        <title>Genomic Encyclopedia of Type Strains, Phase IV (KMG-V): Genome sequencing to study the core and pangenomes of soil and plant-associated prokaryotes.</title>
        <authorList>
            <person name="Whitman W."/>
        </authorList>
    </citation>
    <scope>NUCLEOTIDE SEQUENCE [LARGE SCALE GENOMIC DNA]</scope>
    <source>
        <strain evidence="1 2">SEMIA 461</strain>
    </source>
</reference>
<protein>
    <submittedName>
        <fullName evidence="1">Uncharacterized protein</fullName>
    </submittedName>
</protein>